<dbReference type="EMBL" id="VXLD01000003">
    <property type="protein sequence ID" value="KAB1856568.1"/>
    <property type="molecule type" value="Genomic_DNA"/>
</dbReference>
<dbReference type="RefSeq" id="WP_151504333.1">
    <property type="nucleotide sequence ID" value="NZ_JBODRR010000039.1"/>
</dbReference>
<dbReference type="AlphaFoldDB" id="A0A5N4WJN7"/>
<organism evidence="1 2">
    <name type="scientific">Acinetobacter tandoii</name>
    <dbReference type="NCBI Taxonomy" id="202954"/>
    <lineage>
        <taxon>Bacteria</taxon>
        <taxon>Pseudomonadati</taxon>
        <taxon>Pseudomonadota</taxon>
        <taxon>Gammaproteobacteria</taxon>
        <taxon>Moraxellales</taxon>
        <taxon>Moraxellaceae</taxon>
        <taxon>Acinetobacter</taxon>
    </lineage>
</organism>
<dbReference type="PROSITE" id="PS51257">
    <property type="entry name" value="PROKAR_LIPOPROTEIN"/>
    <property type="match status" value="1"/>
</dbReference>
<dbReference type="Proteomes" id="UP000325788">
    <property type="component" value="Unassembled WGS sequence"/>
</dbReference>
<protein>
    <recommendedName>
        <fullName evidence="3">Lipoprotein</fullName>
    </recommendedName>
</protein>
<gene>
    <name evidence="1" type="ORF">F4W09_06125</name>
</gene>
<proteinExistence type="predicted"/>
<evidence type="ECO:0000313" key="2">
    <source>
        <dbReference type="Proteomes" id="UP000325788"/>
    </source>
</evidence>
<name>A0A5N4WJN7_9GAMM</name>
<evidence type="ECO:0008006" key="3">
    <source>
        <dbReference type="Google" id="ProtNLM"/>
    </source>
</evidence>
<comment type="caution">
    <text evidence="1">The sequence shown here is derived from an EMBL/GenBank/DDBJ whole genome shotgun (WGS) entry which is preliminary data.</text>
</comment>
<accession>A0A5N4WJN7</accession>
<reference evidence="1 2" key="1">
    <citation type="submission" date="2019-09" db="EMBL/GenBank/DDBJ databases">
        <title>Draft genome sequence of Acinetobacter tandoii W4-4-4 isolated from environmental water sample.</title>
        <authorList>
            <person name="Wee S.K."/>
            <person name="Yan B."/>
            <person name="Mustaffa S.B."/>
            <person name="Yap E.P.H."/>
        </authorList>
    </citation>
    <scope>NUCLEOTIDE SEQUENCE [LARGE SCALE GENOMIC DNA]</scope>
    <source>
        <strain evidence="1 2">W4-4-4</strain>
    </source>
</reference>
<evidence type="ECO:0000313" key="1">
    <source>
        <dbReference type="EMBL" id="KAB1856568.1"/>
    </source>
</evidence>
<sequence>MNILKTSLFAIVTTMGLAGCATSNTQPQNIASAGLLICVQNELCPTVKVTWNEQNRNNLKVTAYLPSAKDDYDIQQFVFLIDQKPYSYAPTTATTHEYINRMVPHRSSNYVVVPSAFLSTFKNAKDIELKLVTDKGNITRPVYRNGQQSSAYRAFINLYQP</sequence>